<evidence type="ECO:0008006" key="4">
    <source>
        <dbReference type="Google" id="ProtNLM"/>
    </source>
</evidence>
<feature type="signal peptide" evidence="1">
    <location>
        <begin position="1"/>
        <end position="23"/>
    </location>
</feature>
<protein>
    <recommendedName>
        <fullName evidence="4">DUF1496 domain-containing protein</fullName>
    </recommendedName>
</protein>
<dbReference type="AlphaFoldDB" id="A0A0C1MKF1"/>
<evidence type="ECO:0000313" key="2">
    <source>
        <dbReference type="EMBL" id="KID57524.1"/>
    </source>
</evidence>
<sequence length="76" mass="8586">MIKTLIFALTTAVVSTIPAKALAGPGGLEVFCHKNGVLLWHEQFYTFDDDFAYRAAAYCERVEGGKATMRQIRRYR</sequence>
<reference evidence="2 3" key="1">
    <citation type="submission" date="2014-12" db="EMBL/GenBank/DDBJ databases">
        <title>Draft Genome Sequence of Pseudoalteromonas luteoviolacea HI1.</title>
        <authorList>
            <person name="Asahina A.Y."/>
            <person name="Hadfield M.G."/>
        </authorList>
    </citation>
    <scope>NUCLEOTIDE SEQUENCE [LARGE SCALE GENOMIC DNA]</scope>
    <source>
        <strain evidence="2 3">HI1</strain>
    </source>
</reference>
<keyword evidence="1" id="KW-0732">Signal</keyword>
<organism evidence="2 3">
    <name type="scientific">Pseudoalteromonas luteoviolacea</name>
    <dbReference type="NCBI Taxonomy" id="43657"/>
    <lineage>
        <taxon>Bacteria</taxon>
        <taxon>Pseudomonadati</taxon>
        <taxon>Pseudomonadota</taxon>
        <taxon>Gammaproteobacteria</taxon>
        <taxon>Alteromonadales</taxon>
        <taxon>Pseudoalteromonadaceae</taxon>
        <taxon>Pseudoalteromonas</taxon>
    </lineage>
</organism>
<accession>A0A0C1MKF1</accession>
<feature type="chain" id="PRO_5002135505" description="DUF1496 domain-containing protein" evidence="1">
    <location>
        <begin position="24"/>
        <end position="76"/>
    </location>
</feature>
<proteinExistence type="predicted"/>
<comment type="caution">
    <text evidence="2">The sequence shown here is derived from an EMBL/GenBank/DDBJ whole genome shotgun (WGS) entry which is preliminary data.</text>
</comment>
<dbReference type="Proteomes" id="UP000031327">
    <property type="component" value="Unassembled WGS sequence"/>
</dbReference>
<name>A0A0C1MKF1_9GAMM</name>
<dbReference type="EMBL" id="JWIC01000005">
    <property type="protein sequence ID" value="KID57524.1"/>
    <property type="molecule type" value="Genomic_DNA"/>
</dbReference>
<evidence type="ECO:0000313" key="3">
    <source>
        <dbReference type="Proteomes" id="UP000031327"/>
    </source>
</evidence>
<gene>
    <name evidence="2" type="ORF">JF50_10045</name>
</gene>
<evidence type="ECO:0000256" key="1">
    <source>
        <dbReference type="SAM" id="SignalP"/>
    </source>
</evidence>